<comment type="caution">
    <text evidence="1">The sequence shown here is derived from an EMBL/GenBank/DDBJ whole genome shotgun (WGS) entry which is preliminary data.</text>
</comment>
<dbReference type="Proteomes" id="UP001233999">
    <property type="component" value="Unassembled WGS sequence"/>
</dbReference>
<proteinExistence type="predicted"/>
<feature type="non-terminal residue" evidence="1">
    <location>
        <position position="96"/>
    </location>
</feature>
<dbReference type="EMBL" id="JASPKZ010001957">
    <property type="protein sequence ID" value="KAJ9596829.1"/>
    <property type="molecule type" value="Genomic_DNA"/>
</dbReference>
<gene>
    <name evidence="1" type="ORF">L9F63_012085</name>
</gene>
<reference evidence="1" key="1">
    <citation type="journal article" date="2023" name="IScience">
        <title>Live-bearing cockroach genome reveals convergent evolutionary mechanisms linked to viviparity in insects and beyond.</title>
        <authorList>
            <person name="Fouks B."/>
            <person name="Harrison M.C."/>
            <person name="Mikhailova A.A."/>
            <person name="Marchal E."/>
            <person name="English S."/>
            <person name="Carruthers M."/>
            <person name="Jennings E.C."/>
            <person name="Chiamaka E.L."/>
            <person name="Frigard R.A."/>
            <person name="Pippel M."/>
            <person name="Attardo G.M."/>
            <person name="Benoit J.B."/>
            <person name="Bornberg-Bauer E."/>
            <person name="Tobe S.S."/>
        </authorList>
    </citation>
    <scope>NUCLEOTIDE SEQUENCE</scope>
    <source>
        <strain evidence="1">Stay&amp;Tobe</strain>
    </source>
</reference>
<feature type="non-terminal residue" evidence="1">
    <location>
        <position position="1"/>
    </location>
</feature>
<evidence type="ECO:0000313" key="2">
    <source>
        <dbReference type="Proteomes" id="UP001233999"/>
    </source>
</evidence>
<reference evidence="1" key="2">
    <citation type="submission" date="2023-05" db="EMBL/GenBank/DDBJ databases">
        <authorList>
            <person name="Fouks B."/>
        </authorList>
    </citation>
    <scope>NUCLEOTIDE SEQUENCE</scope>
    <source>
        <strain evidence="1">Stay&amp;Tobe</strain>
        <tissue evidence="1">Testes</tissue>
    </source>
</reference>
<protein>
    <submittedName>
        <fullName evidence="1">Uncharacterized protein</fullName>
    </submittedName>
</protein>
<keyword evidence="2" id="KW-1185">Reference proteome</keyword>
<accession>A0AAD8AD15</accession>
<dbReference type="AlphaFoldDB" id="A0AAD8AD15"/>
<organism evidence="1 2">
    <name type="scientific">Diploptera punctata</name>
    <name type="common">Pacific beetle cockroach</name>
    <dbReference type="NCBI Taxonomy" id="6984"/>
    <lineage>
        <taxon>Eukaryota</taxon>
        <taxon>Metazoa</taxon>
        <taxon>Ecdysozoa</taxon>
        <taxon>Arthropoda</taxon>
        <taxon>Hexapoda</taxon>
        <taxon>Insecta</taxon>
        <taxon>Pterygota</taxon>
        <taxon>Neoptera</taxon>
        <taxon>Polyneoptera</taxon>
        <taxon>Dictyoptera</taxon>
        <taxon>Blattodea</taxon>
        <taxon>Blaberoidea</taxon>
        <taxon>Blaberidae</taxon>
        <taxon>Diplopterinae</taxon>
        <taxon>Diploptera</taxon>
    </lineage>
</organism>
<evidence type="ECO:0000313" key="1">
    <source>
        <dbReference type="EMBL" id="KAJ9596829.1"/>
    </source>
</evidence>
<sequence length="96" mass="11116">HTISLENNSRENADDVIQYCLNIICHKTKCIGEFIKTIIKICFTNCEVFYNLWLIVFIWGRWTPINVANSLVFEEVAQSSFHTGRFPNISSVITFV</sequence>
<name>A0AAD8AD15_DIPPU</name>